<sequence length="261" mass="29815">MVFDSIKASFTSKRRRRASTAFSDVPFVRYEETPEANLSPPLINNPSWKAFILPSITLSKPLTVNKINNIGKQPTANMEIVAESAEAASPLDASQTNKAETDTLYSTQPKLIIKRKPVGQVVTDPRSSSYIPPFDPQAPRKDASLHARAREVLKKRYQSKFFFDFLPCEGANIRDYDFLWVKPGELEQRVLEDIIWVRERYAFARKDEPADEDIIFFYDADAFDEEMQDKEPSGENGDDVEDSRENWSVSVQTEGNRDEHN</sequence>
<dbReference type="GeneID" id="36596438"/>
<dbReference type="OrthoDB" id="3588018at2759"/>
<dbReference type="Proteomes" id="UP000235371">
    <property type="component" value="Unassembled WGS sequence"/>
</dbReference>
<dbReference type="RefSeq" id="XP_024740342.1">
    <property type="nucleotide sequence ID" value="XM_024888362.1"/>
</dbReference>
<reference evidence="2 3" key="1">
    <citation type="submission" date="2016-04" db="EMBL/GenBank/DDBJ databases">
        <title>A degradative enzymes factory behind the ericoid mycorrhizal symbiosis.</title>
        <authorList>
            <consortium name="DOE Joint Genome Institute"/>
            <person name="Martino E."/>
            <person name="Morin E."/>
            <person name="Grelet G."/>
            <person name="Kuo A."/>
            <person name="Kohler A."/>
            <person name="Daghino S."/>
            <person name="Barry K."/>
            <person name="Choi C."/>
            <person name="Cichocki N."/>
            <person name="Clum A."/>
            <person name="Copeland A."/>
            <person name="Hainaut M."/>
            <person name="Haridas S."/>
            <person name="Labutti K."/>
            <person name="Lindquist E."/>
            <person name="Lipzen A."/>
            <person name="Khouja H.-R."/>
            <person name="Murat C."/>
            <person name="Ohm R."/>
            <person name="Olson A."/>
            <person name="Spatafora J."/>
            <person name="Veneault-Fourrey C."/>
            <person name="Henrissat B."/>
            <person name="Grigoriev I."/>
            <person name="Martin F."/>
            <person name="Perotto S."/>
        </authorList>
    </citation>
    <scope>NUCLEOTIDE SEQUENCE [LARGE SCALE GENOMIC DNA]</scope>
    <source>
        <strain evidence="2 3">E</strain>
    </source>
</reference>
<dbReference type="EMBL" id="KZ613781">
    <property type="protein sequence ID" value="PMD63438.1"/>
    <property type="molecule type" value="Genomic_DNA"/>
</dbReference>
<accession>A0A2J6TKC5</accession>
<evidence type="ECO:0000313" key="2">
    <source>
        <dbReference type="EMBL" id="PMD63438.1"/>
    </source>
</evidence>
<gene>
    <name evidence="2" type="ORF">K444DRAFT_715839</name>
</gene>
<feature type="region of interest" description="Disordered" evidence="1">
    <location>
        <begin position="226"/>
        <end position="261"/>
    </location>
</feature>
<keyword evidence="3" id="KW-1185">Reference proteome</keyword>
<evidence type="ECO:0000313" key="3">
    <source>
        <dbReference type="Proteomes" id="UP000235371"/>
    </source>
</evidence>
<evidence type="ECO:0000256" key="1">
    <source>
        <dbReference type="SAM" id="MobiDB-lite"/>
    </source>
</evidence>
<dbReference type="AlphaFoldDB" id="A0A2J6TKC5"/>
<feature type="region of interest" description="Disordered" evidence="1">
    <location>
        <begin position="123"/>
        <end position="142"/>
    </location>
</feature>
<proteinExistence type="predicted"/>
<protein>
    <submittedName>
        <fullName evidence="2">Uncharacterized protein</fullName>
    </submittedName>
</protein>
<name>A0A2J6TKC5_9HELO</name>
<dbReference type="InParanoid" id="A0A2J6TKC5"/>
<organism evidence="2 3">
    <name type="scientific">Hyaloscypha bicolor E</name>
    <dbReference type="NCBI Taxonomy" id="1095630"/>
    <lineage>
        <taxon>Eukaryota</taxon>
        <taxon>Fungi</taxon>
        <taxon>Dikarya</taxon>
        <taxon>Ascomycota</taxon>
        <taxon>Pezizomycotina</taxon>
        <taxon>Leotiomycetes</taxon>
        <taxon>Helotiales</taxon>
        <taxon>Hyaloscyphaceae</taxon>
        <taxon>Hyaloscypha</taxon>
        <taxon>Hyaloscypha bicolor</taxon>
    </lineage>
</organism>